<evidence type="ECO:0000259" key="12">
    <source>
        <dbReference type="Pfam" id="PF02767"/>
    </source>
</evidence>
<name>A0ABR8TLX5_9PSED</name>
<keyword evidence="5 10" id="KW-0808">Transferase</keyword>
<dbReference type="PIRSF" id="PIRSF000804">
    <property type="entry name" value="DNA_pol_III_b"/>
    <property type="match status" value="1"/>
</dbReference>
<comment type="caution">
    <text evidence="14">The sequence shown here is derived from an EMBL/GenBank/DDBJ whole genome shotgun (WGS) entry which is preliminary data.</text>
</comment>
<feature type="domain" description="DNA polymerase III beta sliding clamp central" evidence="12">
    <location>
        <begin position="130"/>
        <end position="244"/>
    </location>
</feature>
<feature type="domain" description="DNA polymerase III beta sliding clamp N-terminal" evidence="11">
    <location>
        <begin position="1"/>
        <end position="119"/>
    </location>
</feature>
<feature type="domain" description="DNA polymerase III beta sliding clamp C-terminal" evidence="13">
    <location>
        <begin position="247"/>
        <end position="366"/>
    </location>
</feature>
<dbReference type="RefSeq" id="WP_251835425.1">
    <property type="nucleotide sequence ID" value="NZ_JACSQG010000002.1"/>
</dbReference>
<dbReference type="PANTHER" id="PTHR30478:SF0">
    <property type="entry name" value="BETA SLIDING CLAMP"/>
    <property type="match status" value="1"/>
</dbReference>
<keyword evidence="8 10" id="KW-0239">DNA-directed DNA polymerase</keyword>
<evidence type="ECO:0000313" key="14">
    <source>
        <dbReference type="EMBL" id="MBD7976639.1"/>
    </source>
</evidence>
<dbReference type="SMART" id="SM00480">
    <property type="entry name" value="POL3Bc"/>
    <property type="match status" value="1"/>
</dbReference>
<evidence type="ECO:0000313" key="15">
    <source>
        <dbReference type="Proteomes" id="UP000611945"/>
    </source>
</evidence>
<dbReference type="NCBIfam" id="TIGR00663">
    <property type="entry name" value="dnan"/>
    <property type="match status" value="1"/>
</dbReference>
<organism evidence="14 15">
    <name type="scientific">Serpens gallinarum</name>
    <dbReference type="NCBI Taxonomy" id="2763075"/>
    <lineage>
        <taxon>Bacteria</taxon>
        <taxon>Pseudomonadati</taxon>
        <taxon>Pseudomonadota</taxon>
        <taxon>Gammaproteobacteria</taxon>
        <taxon>Pseudomonadales</taxon>
        <taxon>Pseudomonadaceae</taxon>
        <taxon>Pseudomonas</taxon>
    </lineage>
</organism>
<keyword evidence="7 10" id="KW-0235">DNA replication</keyword>
<dbReference type="CDD" id="cd00140">
    <property type="entry name" value="beta_clamp"/>
    <property type="match status" value="1"/>
</dbReference>
<dbReference type="SUPFAM" id="SSF55979">
    <property type="entry name" value="DNA clamp"/>
    <property type="match status" value="3"/>
</dbReference>
<dbReference type="InterPro" id="IPR022637">
    <property type="entry name" value="DNA_polIII_beta_cen"/>
</dbReference>
<gene>
    <name evidence="14" type="primary">dnaN</name>
    <name evidence="14" type="ORF">H9642_05490</name>
</gene>
<evidence type="ECO:0000259" key="11">
    <source>
        <dbReference type="Pfam" id="PF00712"/>
    </source>
</evidence>
<keyword evidence="9" id="KW-0238">DNA-binding</keyword>
<evidence type="ECO:0000256" key="1">
    <source>
        <dbReference type="ARBA" id="ARBA00004496"/>
    </source>
</evidence>
<sequence>MHFTIQREALLKPLQLVAGVVERRQTLPVLSNVLLVVQGQQLALTGTDLEVELVGRVALEEAAEPGEITVPARKLMDICKSLPGDALIDIRVDEQKLIIKAGRSRFTLSTLPANDFPSVEDSQGSLNFSLPQSKLRRLIERTSFAMAQQDVRYYLNGMLLEVNAGYLRAVATDGHRLAMCSQPAVIDQVDRHQVIVPRKGILELARLLTEQDAEVAISLGQHHIRATTGEFTFTSKLVDGKFPDYERVLPRGGDKLVLGDRQLLREAFSRTAILSNEKYRGIRLQLESGLLKIQANNPEQEEAEEEVAVDYNGAELEIGFNVSYLLDVLSVMGTEQVRLILADANSSALLQESDNDDSAYVVMPMRL</sequence>
<evidence type="ECO:0000256" key="4">
    <source>
        <dbReference type="ARBA" id="ARBA00022490"/>
    </source>
</evidence>
<dbReference type="GO" id="GO:0003887">
    <property type="term" value="F:DNA-directed DNA polymerase activity"/>
    <property type="evidence" value="ECO:0007669"/>
    <property type="project" value="UniProtKB-EC"/>
</dbReference>
<dbReference type="EMBL" id="JACSQG010000002">
    <property type="protein sequence ID" value="MBD7976639.1"/>
    <property type="molecule type" value="Genomic_DNA"/>
</dbReference>
<dbReference type="Pfam" id="PF00712">
    <property type="entry name" value="DNA_pol3_beta"/>
    <property type="match status" value="1"/>
</dbReference>
<evidence type="ECO:0000256" key="10">
    <source>
        <dbReference type="PIRNR" id="PIRNR000804"/>
    </source>
</evidence>
<evidence type="ECO:0000256" key="5">
    <source>
        <dbReference type="ARBA" id="ARBA00022679"/>
    </source>
</evidence>
<evidence type="ECO:0000256" key="8">
    <source>
        <dbReference type="ARBA" id="ARBA00022932"/>
    </source>
</evidence>
<dbReference type="InterPro" id="IPR022634">
    <property type="entry name" value="DNA_polIII_beta_N"/>
</dbReference>
<evidence type="ECO:0000259" key="13">
    <source>
        <dbReference type="Pfam" id="PF02768"/>
    </source>
</evidence>
<evidence type="ECO:0000256" key="9">
    <source>
        <dbReference type="ARBA" id="ARBA00023125"/>
    </source>
</evidence>
<evidence type="ECO:0000256" key="6">
    <source>
        <dbReference type="ARBA" id="ARBA00022695"/>
    </source>
</evidence>
<dbReference type="InterPro" id="IPR001001">
    <property type="entry name" value="DNA_polIII_beta"/>
</dbReference>
<dbReference type="Pfam" id="PF02767">
    <property type="entry name" value="DNA_pol3_beta_2"/>
    <property type="match status" value="1"/>
</dbReference>
<dbReference type="Gene3D" id="3.10.150.10">
    <property type="entry name" value="DNA Polymerase III, subunit A, domain 2"/>
    <property type="match status" value="3"/>
</dbReference>
<dbReference type="Proteomes" id="UP000611945">
    <property type="component" value="Unassembled WGS sequence"/>
</dbReference>
<evidence type="ECO:0000256" key="2">
    <source>
        <dbReference type="ARBA" id="ARBA00010752"/>
    </source>
</evidence>
<dbReference type="Pfam" id="PF02768">
    <property type="entry name" value="DNA_pol3_beta_3"/>
    <property type="match status" value="1"/>
</dbReference>
<reference evidence="14 15" key="1">
    <citation type="submission" date="2020-08" db="EMBL/GenBank/DDBJ databases">
        <title>A Genomic Blueprint of the Chicken Gut Microbiome.</title>
        <authorList>
            <person name="Gilroy R."/>
            <person name="Ravi A."/>
            <person name="Getino M."/>
            <person name="Pursley I."/>
            <person name="Horton D.L."/>
            <person name="Alikhan N.-F."/>
            <person name="Baker D."/>
            <person name="Gharbi K."/>
            <person name="Hall N."/>
            <person name="Watson M."/>
            <person name="Adriaenssens E.M."/>
            <person name="Foster-Nyarko E."/>
            <person name="Jarju S."/>
            <person name="Secka A."/>
            <person name="Antonio M."/>
            <person name="Oren A."/>
            <person name="Chaudhuri R."/>
            <person name="La Ragione R.M."/>
            <person name="Hildebrand F."/>
            <person name="Pallen M.J."/>
        </authorList>
    </citation>
    <scope>NUCLEOTIDE SEQUENCE [LARGE SCALE GENOMIC DNA]</scope>
    <source>
        <strain evidence="14 15">Sa2CUA2</strain>
    </source>
</reference>
<dbReference type="InterPro" id="IPR022635">
    <property type="entry name" value="DNA_polIII_beta_C"/>
</dbReference>
<dbReference type="PANTHER" id="PTHR30478">
    <property type="entry name" value="DNA POLYMERASE III SUBUNIT BETA"/>
    <property type="match status" value="1"/>
</dbReference>
<keyword evidence="6 10" id="KW-0548">Nucleotidyltransferase</keyword>
<comment type="subcellular location">
    <subcellularLocation>
        <location evidence="1 10">Cytoplasm</location>
    </subcellularLocation>
</comment>
<comment type="function">
    <text evidence="10">Confers DNA tethering and processivity to DNA polymerases and other proteins. Acts as a clamp, forming a ring around DNA (a reaction catalyzed by the clamp-loading complex) which diffuses in an ATP-independent manner freely and bidirectionally along dsDNA. Initially characterized for its ability to contact the catalytic subunit of DNA polymerase III (Pol III), a complex, multichain enzyme responsible for most of the replicative synthesis in bacteria; Pol III exhibits 3'-5' exonuclease proofreading activity. The beta chain is required for initiation of replication as well as for processivity of DNA replication.</text>
</comment>
<comment type="similarity">
    <text evidence="2 10">Belongs to the beta sliding clamp family.</text>
</comment>
<dbReference type="InterPro" id="IPR046938">
    <property type="entry name" value="DNA_clamp_sf"/>
</dbReference>
<evidence type="ECO:0000256" key="7">
    <source>
        <dbReference type="ARBA" id="ARBA00022705"/>
    </source>
</evidence>
<comment type="subunit">
    <text evidence="10">Forms a ring-shaped head-to-tail homodimer around DNA.</text>
</comment>
<keyword evidence="4 10" id="KW-0963">Cytoplasm</keyword>
<evidence type="ECO:0000256" key="3">
    <source>
        <dbReference type="ARBA" id="ARBA00021035"/>
    </source>
</evidence>
<proteinExistence type="inferred from homology"/>
<keyword evidence="15" id="KW-1185">Reference proteome</keyword>
<accession>A0ABR8TLX5</accession>
<protein>
    <recommendedName>
        <fullName evidence="3 10">Beta sliding clamp</fullName>
    </recommendedName>
</protein>